<dbReference type="PANTHER" id="PTHR45138">
    <property type="entry name" value="REGULATORY COMPONENTS OF SENSORY TRANSDUCTION SYSTEM"/>
    <property type="match status" value="1"/>
</dbReference>
<dbReference type="Gene3D" id="1.25.40.10">
    <property type="entry name" value="Tetratricopeptide repeat domain"/>
    <property type="match status" value="1"/>
</dbReference>
<dbReference type="PROSITE" id="PS50887">
    <property type="entry name" value="GGDEF"/>
    <property type="match status" value="1"/>
</dbReference>
<protein>
    <submittedName>
        <fullName evidence="2">GGDEF domain-containing protein</fullName>
    </submittedName>
</protein>
<dbReference type="NCBIfam" id="TIGR00254">
    <property type="entry name" value="GGDEF"/>
    <property type="match status" value="1"/>
</dbReference>
<dbReference type="SUPFAM" id="SSF55073">
    <property type="entry name" value="Nucleotide cyclase"/>
    <property type="match status" value="1"/>
</dbReference>
<dbReference type="InterPro" id="IPR011990">
    <property type="entry name" value="TPR-like_helical_dom_sf"/>
</dbReference>
<dbReference type="CDD" id="cd01949">
    <property type="entry name" value="GGDEF"/>
    <property type="match status" value="1"/>
</dbReference>
<comment type="caution">
    <text evidence="2">The sequence shown here is derived from an EMBL/GenBank/DDBJ whole genome shotgun (WGS) entry which is preliminary data.</text>
</comment>
<evidence type="ECO:0000313" key="2">
    <source>
        <dbReference type="EMBL" id="RXI96227.1"/>
    </source>
</evidence>
<dbReference type="EMBL" id="QOUX01000047">
    <property type="protein sequence ID" value="RXI96227.1"/>
    <property type="molecule type" value="Genomic_DNA"/>
</dbReference>
<accession>A0A4Q0VL80</accession>
<dbReference type="Proteomes" id="UP000290649">
    <property type="component" value="Unassembled WGS sequence"/>
</dbReference>
<feature type="domain" description="GGDEF" evidence="1">
    <location>
        <begin position="692"/>
        <end position="823"/>
    </location>
</feature>
<dbReference type="GO" id="GO:0005886">
    <property type="term" value="C:plasma membrane"/>
    <property type="evidence" value="ECO:0007669"/>
    <property type="project" value="TreeGrafter"/>
</dbReference>
<dbReference type="RefSeq" id="WP_129080206.1">
    <property type="nucleotide sequence ID" value="NZ_QOUX01000047.1"/>
</dbReference>
<gene>
    <name evidence="2" type="ORF">DS745_21025</name>
</gene>
<dbReference type="GO" id="GO:0052621">
    <property type="term" value="F:diguanylate cyclase activity"/>
    <property type="evidence" value="ECO:0007669"/>
    <property type="project" value="TreeGrafter"/>
</dbReference>
<dbReference type="GO" id="GO:0043709">
    <property type="term" value="P:cell adhesion involved in single-species biofilm formation"/>
    <property type="evidence" value="ECO:0007669"/>
    <property type="project" value="TreeGrafter"/>
</dbReference>
<reference evidence="2 3" key="1">
    <citation type="journal article" date="2019" name="Int. J. Syst. Evol. Microbiol.">
        <title>Anaerobacillus alkaliphilus sp. nov., a novel alkaliphilic and moderately halophilic bacterium.</title>
        <authorList>
            <person name="Borsodi A.K."/>
            <person name="Aszalos J.M."/>
            <person name="Bihari P."/>
            <person name="Nagy I."/>
            <person name="Schumann P."/>
            <person name="Sproer C."/>
            <person name="Kovacs A.L."/>
            <person name="Boka K."/>
            <person name="Dobosy P."/>
            <person name="Ovari M."/>
            <person name="Szili-Kovacs T."/>
            <person name="Toth E."/>
        </authorList>
    </citation>
    <scope>NUCLEOTIDE SEQUENCE [LARGE SCALE GENOMIC DNA]</scope>
    <source>
        <strain evidence="2 3">B16-10</strain>
    </source>
</reference>
<sequence length="824" mass="96387">MDNLKELAYKNCVDISAGQGRDAIAYLLLEAKRSYQEDLVSDAKQSMETALELYKKLDKEPPVSVQLLFGNVLGKIGDLKQALTIFHDLYIKHKSMTALIKLGYISIDLRDFSLIKQYENVYLHHIHSSLVTVVDKLHMQVIVSYLYSFTGRDTSLVQEMVDYQKVNSMILRENLKVGDYIRWIYNLHILQLLNNRSWNERAQFIYEAKSLAEQYQQHALLTNIYNLIGIGLLEENVIKAKEYMLKSRELAIKLGNKQHEMNANTNLFMFYQFLGDTSHALELADQAKSLGKTINSNFNEINLVKLYYLIEDFPRALTLINEIKPTLRSKNLTMTRVDALIYQYKIILRQSDVKKAKRLWPYFERLCKKYKGEKEVDLILLQCQYFAVLKQHEETIAISTKCLEEENISVENRLDLLMALLNSSIEIGQDEVFTKYVQSFENLVYDKGYLGYLGYVYYYKALFYLKNELYIKARVHFIRAKSYFTRVKNLLKQTEIDGKIETIDQRSLESKLEMMDLLTNYEIMFESIRLVHSAKVLEDVCKNITKVLHENLLFEHVYFYFRIDRKRTKTLSVNDKLQIAEVNNEVVDEVLGKVTREKRSIQFNYAMSYFHGFPILSDENEIVSIVLIENQSVFSKEGIYYLEQFLQYIAPKIEKVIFNELVHVDDLTKLYNRNYFMKRLQEEFQKTTDYQAYLSFIMIDIDNFRYVNNQFGHAEGDHILEKVAKTIQQSVRSGDIVGRYGGEELIVILPNTSSEIAKVVAQRILHEIRKIFVNDTYQITASIGVSSVDRDVPITIQELIDKADLAERYAKENGKNQVVSYWEM</sequence>
<organism evidence="2 3">
    <name type="scientific">Anaerobacillus alkaliphilus</name>
    <dbReference type="NCBI Taxonomy" id="1548597"/>
    <lineage>
        <taxon>Bacteria</taxon>
        <taxon>Bacillati</taxon>
        <taxon>Bacillota</taxon>
        <taxon>Bacilli</taxon>
        <taxon>Bacillales</taxon>
        <taxon>Bacillaceae</taxon>
        <taxon>Anaerobacillus</taxon>
    </lineage>
</organism>
<evidence type="ECO:0000259" key="1">
    <source>
        <dbReference type="PROSITE" id="PS50887"/>
    </source>
</evidence>
<dbReference type="InterPro" id="IPR000160">
    <property type="entry name" value="GGDEF_dom"/>
</dbReference>
<dbReference type="FunFam" id="3.30.70.270:FF:000001">
    <property type="entry name" value="Diguanylate cyclase domain protein"/>
    <property type="match status" value="1"/>
</dbReference>
<dbReference type="Gene3D" id="3.30.70.270">
    <property type="match status" value="1"/>
</dbReference>
<dbReference type="SMART" id="SM00267">
    <property type="entry name" value="GGDEF"/>
    <property type="match status" value="1"/>
</dbReference>
<dbReference type="AlphaFoldDB" id="A0A4Q0VL80"/>
<dbReference type="InterPro" id="IPR029787">
    <property type="entry name" value="Nucleotide_cyclase"/>
</dbReference>
<evidence type="ECO:0000313" key="3">
    <source>
        <dbReference type="Proteomes" id="UP000290649"/>
    </source>
</evidence>
<proteinExistence type="predicted"/>
<dbReference type="OrthoDB" id="9759607at2"/>
<name>A0A4Q0VL80_9BACI</name>
<dbReference type="GO" id="GO:1902201">
    <property type="term" value="P:negative regulation of bacterial-type flagellum-dependent cell motility"/>
    <property type="evidence" value="ECO:0007669"/>
    <property type="project" value="TreeGrafter"/>
</dbReference>
<dbReference type="SUPFAM" id="SSF48452">
    <property type="entry name" value="TPR-like"/>
    <property type="match status" value="1"/>
</dbReference>
<dbReference type="InterPro" id="IPR043128">
    <property type="entry name" value="Rev_trsase/Diguanyl_cyclase"/>
</dbReference>
<dbReference type="InterPro" id="IPR050469">
    <property type="entry name" value="Diguanylate_Cyclase"/>
</dbReference>
<dbReference type="Pfam" id="PF00990">
    <property type="entry name" value="GGDEF"/>
    <property type="match status" value="1"/>
</dbReference>
<keyword evidence="3" id="KW-1185">Reference proteome</keyword>
<dbReference type="PANTHER" id="PTHR45138:SF9">
    <property type="entry name" value="DIGUANYLATE CYCLASE DGCM-RELATED"/>
    <property type="match status" value="1"/>
</dbReference>